<evidence type="ECO:0000313" key="2">
    <source>
        <dbReference type="EMBL" id="KAK4247290.1"/>
    </source>
</evidence>
<dbReference type="EMBL" id="MU857656">
    <property type="protein sequence ID" value="KAK4247290.1"/>
    <property type="molecule type" value="Genomic_DNA"/>
</dbReference>
<organism evidence="2 3">
    <name type="scientific">Corynascus novoguineensis</name>
    <dbReference type="NCBI Taxonomy" id="1126955"/>
    <lineage>
        <taxon>Eukaryota</taxon>
        <taxon>Fungi</taxon>
        <taxon>Dikarya</taxon>
        <taxon>Ascomycota</taxon>
        <taxon>Pezizomycotina</taxon>
        <taxon>Sordariomycetes</taxon>
        <taxon>Sordariomycetidae</taxon>
        <taxon>Sordariales</taxon>
        <taxon>Chaetomiaceae</taxon>
        <taxon>Corynascus</taxon>
    </lineage>
</organism>
<evidence type="ECO:0000313" key="3">
    <source>
        <dbReference type="Proteomes" id="UP001303647"/>
    </source>
</evidence>
<feature type="compositionally biased region" description="Basic and acidic residues" evidence="1">
    <location>
        <begin position="328"/>
        <end position="338"/>
    </location>
</feature>
<protein>
    <recommendedName>
        <fullName evidence="4">Fatty acid hydroxylase domain-containing protein</fullName>
    </recommendedName>
</protein>
<proteinExistence type="predicted"/>
<evidence type="ECO:0000256" key="1">
    <source>
        <dbReference type="SAM" id="MobiDB-lite"/>
    </source>
</evidence>
<reference evidence="2" key="2">
    <citation type="submission" date="2023-05" db="EMBL/GenBank/DDBJ databases">
        <authorList>
            <consortium name="Lawrence Berkeley National Laboratory"/>
            <person name="Steindorff A."/>
            <person name="Hensen N."/>
            <person name="Bonometti L."/>
            <person name="Westerberg I."/>
            <person name="Brannstrom I.O."/>
            <person name="Guillou S."/>
            <person name="Cros-Aarteil S."/>
            <person name="Calhoun S."/>
            <person name="Haridas S."/>
            <person name="Kuo A."/>
            <person name="Mondo S."/>
            <person name="Pangilinan J."/>
            <person name="Riley R."/>
            <person name="Labutti K."/>
            <person name="Andreopoulos B."/>
            <person name="Lipzen A."/>
            <person name="Chen C."/>
            <person name="Yanf M."/>
            <person name="Daum C."/>
            <person name="Ng V."/>
            <person name="Clum A."/>
            <person name="Ohm R."/>
            <person name="Martin F."/>
            <person name="Silar P."/>
            <person name="Natvig D."/>
            <person name="Lalanne C."/>
            <person name="Gautier V."/>
            <person name="Ament-Velasquez S.L."/>
            <person name="Kruys A."/>
            <person name="Hutchinson M.I."/>
            <person name="Powell A.J."/>
            <person name="Barry K."/>
            <person name="Miller A.N."/>
            <person name="Grigoriev I.V."/>
            <person name="Debuchy R."/>
            <person name="Gladieux P."/>
            <person name="Thoren M.H."/>
            <person name="Johannesson H."/>
        </authorList>
    </citation>
    <scope>NUCLEOTIDE SEQUENCE</scope>
    <source>
        <strain evidence="2">CBS 359.72</strain>
    </source>
</reference>
<evidence type="ECO:0008006" key="4">
    <source>
        <dbReference type="Google" id="ProtNLM"/>
    </source>
</evidence>
<feature type="region of interest" description="Disordered" evidence="1">
    <location>
        <begin position="328"/>
        <end position="369"/>
    </location>
</feature>
<accession>A0AAN7CS38</accession>
<dbReference type="AlphaFoldDB" id="A0AAN7CS38"/>
<gene>
    <name evidence="2" type="ORF">C7999DRAFT_14640</name>
</gene>
<comment type="caution">
    <text evidence="2">The sequence shown here is derived from an EMBL/GenBank/DDBJ whole genome shotgun (WGS) entry which is preliminary data.</text>
</comment>
<name>A0AAN7CS38_9PEZI</name>
<dbReference type="Proteomes" id="UP001303647">
    <property type="component" value="Unassembled WGS sequence"/>
</dbReference>
<reference evidence="2" key="1">
    <citation type="journal article" date="2023" name="Mol. Phylogenet. Evol.">
        <title>Genome-scale phylogeny and comparative genomics of the fungal order Sordariales.</title>
        <authorList>
            <person name="Hensen N."/>
            <person name="Bonometti L."/>
            <person name="Westerberg I."/>
            <person name="Brannstrom I.O."/>
            <person name="Guillou S."/>
            <person name="Cros-Aarteil S."/>
            <person name="Calhoun S."/>
            <person name="Haridas S."/>
            <person name="Kuo A."/>
            <person name="Mondo S."/>
            <person name="Pangilinan J."/>
            <person name="Riley R."/>
            <person name="LaButti K."/>
            <person name="Andreopoulos B."/>
            <person name="Lipzen A."/>
            <person name="Chen C."/>
            <person name="Yan M."/>
            <person name="Daum C."/>
            <person name="Ng V."/>
            <person name="Clum A."/>
            <person name="Steindorff A."/>
            <person name="Ohm R.A."/>
            <person name="Martin F."/>
            <person name="Silar P."/>
            <person name="Natvig D.O."/>
            <person name="Lalanne C."/>
            <person name="Gautier V."/>
            <person name="Ament-Velasquez S.L."/>
            <person name="Kruys A."/>
            <person name="Hutchinson M.I."/>
            <person name="Powell A.J."/>
            <person name="Barry K."/>
            <person name="Miller A.N."/>
            <person name="Grigoriev I.V."/>
            <person name="Debuchy R."/>
            <person name="Gladieux P."/>
            <person name="Hiltunen Thoren M."/>
            <person name="Johannesson H."/>
        </authorList>
    </citation>
    <scope>NUCLEOTIDE SEQUENCE</scope>
    <source>
        <strain evidence="2">CBS 359.72</strain>
    </source>
</reference>
<feature type="compositionally biased region" description="Basic residues" evidence="1">
    <location>
        <begin position="353"/>
        <end position="369"/>
    </location>
</feature>
<sequence>MDLLLSLPVLSYFSGSLTSWSTSLNLLFFYMTWSTLVLSHSPLEVEIVGVAALRAALWLVPSLFFLAFDTLLPSLAENIKHNGASALPPRDVKALGKTAGLALFNFALELGVEAGMSLGLTTILNNSVFRTSTTLPLPWQIAKHLALLFTGREILTYYIHRYLLHGHPAPALHLFRYSGSSSSSSSKSKRTRSKPKYKRSLAALHSTYAHARPAPPYSLLLKADHPFPYLLHRLAPLYLPALALHPDGLHLLTYLLFVALVTLEETLALSGYAVLPGIVVGGMARRTAAHYATDKGNFGSWGVLDWAYGASVGGDVMGDLRDEAEKHRVRERGERKAGEVGGLVSDGIDGLRKGKRSGRTRKGKGGNGE</sequence>
<keyword evidence="3" id="KW-1185">Reference proteome</keyword>